<reference evidence="1" key="1">
    <citation type="journal article" date="2023" name="G3 (Bethesda)">
        <title>A reference genome for the long-term kleptoplast-retaining sea slug Elysia crispata morphotype clarki.</title>
        <authorList>
            <person name="Eastman K.E."/>
            <person name="Pendleton A.L."/>
            <person name="Shaikh M.A."/>
            <person name="Suttiyut T."/>
            <person name="Ogas R."/>
            <person name="Tomko P."/>
            <person name="Gavelis G."/>
            <person name="Widhalm J.R."/>
            <person name="Wisecaver J.H."/>
        </authorList>
    </citation>
    <scope>NUCLEOTIDE SEQUENCE</scope>
    <source>
        <strain evidence="1">ECLA1</strain>
    </source>
</reference>
<name>A0AAE0Y3H7_9GAST</name>
<dbReference type="Proteomes" id="UP001283361">
    <property type="component" value="Unassembled WGS sequence"/>
</dbReference>
<evidence type="ECO:0000313" key="2">
    <source>
        <dbReference type="Proteomes" id="UP001283361"/>
    </source>
</evidence>
<evidence type="ECO:0000313" key="1">
    <source>
        <dbReference type="EMBL" id="KAK3731670.1"/>
    </source>
</evidence>
<sequence length="70" mass="7715">MTCVAPVDNYRREPGPIPGCRLQNVLAERIGGCPIPGCLWSMFLSFTHKRSPPVAWSQAKTSSDAWVTIL</sequence>
<gene>
    <name evidence="1" type="ORF">RRG08_035340</name>
</gene>
<comment type="caution">
    <text evidence="1">The sequence shown here is derived from an EMBL/GenBank/DDBJ whole genome shotgun (WGS) entry which is preliminary data.</text>
</comment>
<dbReference type="EMBL" id="JAWDGP010006989">
    <property type="protein sequence ID" value="KAK3731670.1"/>
    <property type="molecule type" value="Genomic_DNA"/>
</dbReference>
<accession>A0AAE0Y3H7</accession>
<protein>
    <submittedName>
        <fullName evidence="1">Uncharacterized protein</fullName>
    </submittedName>
</protein>
<proteinExistence type="predicted"/>
<organism evidence="1 2">
    <name type="scientific">Elysia crispata</name>
    <name type="common">lettuce slug</name>
    <dbReference type="NCBI Taxonomy" id="231223"/>
    <lineage>
        <taxon>Eukaryota</taxon>
        <taxon>Metazoa</taxon>
        <taxon>Spiralia</taxon>
        <taxon>Lophotrochozoa</taxon>
        <taxon>Mollusca</taxon>
        <taxon>Gastropoda</taxon>
        <taxon>Heterobranchia</taxon>
        <taxon>Euthyneura</taxon>
        <taxon>Panpulmonata</taxon>
        <taxon>Sacoglossa</taxon>
        <taxon>Placobranchoidea</taxon>
        <taxon>Plakobranchidae</taxon>
        <taxon>Elysia</taxon>
    </lineage>
</organism>
<keyword evidence="2" id="KW-1185">Reference proteome</keyword>
<dbReference type="AlphaFoldDB" id="A0AAE0Y3H7"/>